<reference evidence="1" key="1">
    <citation type="submission" date="2020-05" db="EMBL/GenBank/DDBJ databases">
        <authorList>
            <consortium name="Genoscope - CEA"/>
            <person name="William W."/>
        </authorList>
    </citation>
    <scope>NUCLEOTIDE SEQUENCE [LARGE SCALE GENOMIC DNA]</scope>
    <source>
        <strain evidence="1">PCC 7821</strain>
        <plasmid evidence="1">pII</plasmid>
    </source>
</reference>
<protein>
    <submittedName>
        <fullName evidence="1">Uncharacterized protein</fullName>
    </submittedName>
</protein>
<dbReference type="PANTHER" id="PTHR34050">
    <property type="entry name" value="DNA REPAIR RAD52-LIKE PROTEIN 2, CHLOROPLASTIC"/>
    <property type="match status" value="1"/>
</dbReference>
<dbReference type="EMBL" id="LR812493">
    <property type="protein sequence ID" value="CAC5339852.1"/>
    <property type="molecule type" value="Genomic_DNA"/>
</dbReference>
<dbReference type="PANTHER" id="PTHR34050:SF1">
    <property type="entry name" value="DNA REPAIR RAD52-LIKE PROTEIN 1, MITOCHONDRIAL"/>
    <property type="match status" value="1"/>
</dbReference>
<evidence type="ECO:0000313" key="1">
    <source>
        <dbReference type="EMBL" id="CAC5339852.1"/>
    </source>
</evidence>
<geneLocation type="plasmid" evidence="1 2">
    <name>pII</name>
</geneLocation>
<dbReference type="AlphaFoldDB" id="A0A6J7ZEM9"/>
<dbReference type="Proteomes" id="UP000196521">
    <property type="component" value="Plasmid pII"/>
</dbReference>
<dbReference type="GO" id="GO:0000724">
    <property type="term" value="P:double-strand break repair via homologous recombination"/>
    <property type="evidence" value="ECO:0007669"/>
    <property type="project" value="InterPro"/>
</dbReference>
<dbReference type="InterPro" id="IPR037489">
    <property type="entry name" value="RAD52-like"/>
</dbReference>
<accession>A0A6J7ZEM9</accession>
<evidence type="ECO:0000313" key="2">
    <source>
        <dbReference type="Proteomes" id="UP000196521"/>
    </source>
</evidence>
<keyword evidence="2" id="KW-1185">Reference proteome</keyword>
<sequence length="167" mass="18596">MQLLQNPATATNTAILPNTPKDLRVALASGETLGINRPFLDIQRDLYRKVPDSYYQFKSKGNTQIIFLPWELLSCCLDYITPGWEKSITLNQIGERVTVECTITIHSSDGSFKRTATGSDTLLDEGYGGPVVDAESQAFRRALANFGFCSYLWDKDIANALIKRIKG</sequence>
<proteinExistence type="predicted"/>
<dbReference type="RefSeq" id="WP_026796202.1">
    <property type="nucleotide sequence ID" value="NZ_LR812493.1"/>
</dbReference>
<name>A0A6J7ZEM9_PLARU</name>
<keyword evidence="1" id="KW-0614">Plasmid</keyword>
<dbReference type="GO" id="GO:0003677">
    <property type="term" value="F:DNA binding"/>
    <property type="evidence" value="ECO:0007669"/>
    <property type="project" value="InterPro"/>
</dbReference>
<gene>
    <name evidence="1" type="ORF">PLAN_P0009</name>
</gene>
<organism evidence="1 2">
    <name type="scientific">Planktothrix rubescens CCAP 1459/22</name>
    <dbReference type="NCBI Taxonomy" id="329571"/>
    <lineage>
        <taxon>Bacteria</taxon>
        <taxon>Bacillati</taxon>
        <taxon>Cyanobacteriota</taxon>
        <taxon>Cyanophyceae</taxon>
        <taxon>Oscillatoriophycideae</taxon>
        <taxon>Oscillatoriales</taxon>
        <taxon>Microcoleaceae</taxon>
        <taxon>Planktothrix</taxon>
    </lineage>
</organism>